<gene>
    <name evidence="3" type="ORF">H4R34_001194</name>
</gene>
<evidence type="ECO:0008006" key="5">
    <source>
        <dbReference type="Google" id="ProtNLM"/>
    </source>
</evidence>
<feature type="chain" id="PRO_5040892638" description="Extracellular membrane protein CFEM domain-containing protein" evidence="2">
    <location>
        <begin position="23"/>
        <end position="141"/>
    </location>
</feature>
<evidence type="ECO:0000313" key="4">
    <source>
        <dbReference type="Proteomes" id="UP001151582"/>
    </source>
</evidence>
<keyword evidence="4" id="KW-1185">Reference proteome</keyword>
<dbReference type="Proteomes" id="UP001151582">
    <property type="component" value="Unassembled WGS sequence"/>
</dbReference>
<accession>A0A9W8B582</accession>
<keyword evidence="2" id="KW-0732">Signal</keyword>
<sequence>MLVRTSSLLALTVVVAATTVQAVDWIESAKELNSCVAQCHSTLDGQQAADCQLNCINNSPYVSFTESQPDSTTTVTDAETTKTETESTTESHTNTRTATDKETDESSTTDSEETNTDSGAASLGLTAALLAPVAAALLAQY</sequence>
<protein>
    <recommendedName>
        <fullName evidence="5">Extracellular membrane protein CFEM domain-containing protein</fullName>
    </recommendedName>
</protein>
<evidence type="ECO:0000256" key="2">
    <source>
        <dbReference type="SAM" id="SignalP"/>
    </source>
</evidence>
<feature type="signal peptide" evidence="2">
    <location>
        <begin position="1"/>
        <end position="22"/>
    </location>
</feature>
<feature type="compositionally biased region" description="Acidic residues" evidence="1">
    <location>
        <begin position="102"/>
        <end position="115"/>
    </location>
</feature>
<dbReference type="OrthoDB" id="10535555at2759"/>
<dbReference type="EMBL" id="JANBQB010000049">
    <property type="protein sequence ID" value="KAJ1983573.1"/>
    <property type="molecule type" value="Genomic_DNA"/>
</dbReference>
<organism evidence="3 4">
    <name type="scientific">Dimargaris verticillata</name>
    <dbReference type="NCBI Taxonomy" id="2761393"/>
    <lineage>
        <taxon>Eukaryota</taxon>
        <taxon>Fungi</taxon>
        <taxon>Fungi incertae sedis</taxon>
        <taxon>Zoopagomycota</taxon>
        <taxon>Kickxellomycotina</taxon>
        <taxon>Dimargaritomycetes</taxon>
        <taxon>Dimargaritales</taxon>
        <taxon>Dimargaritaceae</taxon>
        <taxon>Dimargaris</taxon>
    </lineage>
</organism>
<reference evidence="3" key="1">
    <citation type="submission" date="2022-07" db="EMBL/GenBank/DDBJ databases">
        <title>Phylogenomic reconstructions and comparative analyses of Kickxellomycotina fungi.</title>
        <authorList>
            <person name="Reynolds N.K."/>
            <person name="Stajich J.E."/>
            <person name="Barry K."/>
            <person name="Grigoriev I.V."/>
            <person name="Crous P."/>
            <person name="Smith M.E."/>
        </authorList>
    </citation>
    <scope>NUCLEOTIDE SEQUENCE</scope>
    <source>
        <strain evidence="3">RSA 567</strain>
    </source>
</reference>
<dbReference type="AlphaFoldDB" id="A0A9W8B582"/>
<evidence type="ECO:0000313" key="3">
    <source>
        <dbReference type="EMBL" id="KAJ1983573.1"/>
    </source>
</evidence>
<comment type="caution">
    <text evidence="3">The sequence shown here is derived from an EMBL/GenBank/DDBJ whole genome shotgun (WGS) entry which is preliminary data.</text>
</comment>
<proteinExistence type="predicted"/>
<evidence type="ECO:0000256" key="1">
    <source>
        <dbReference type="SAM" id="MobiDB-lite"/>
    </source>
</evidence>
<feature type="compositionally biased region" description="Low complexity" evidence="1">
    <location>
        <begin position="86"/>
        <end position="97"/>
    </location>
</feature>
<feature type="region of interest" description="Disordered" evidence="1">
    <location>
        <begin position="65"/>
        <end position="119"/>
    </location>
</feature>
<name>A0A9W8B582_9FUNG</name>